<proteinExistence type="inferred from homology"/>
<evidence type="ECO:0000313" key="12">
    <source>
        <dbReference type="Proteomes" id="UP000294545"/>
    </source>
</evidence>
<dbReference type="InterPro" id="IPR051327">
    <property type="entry name" value="MATE_MepA_subfamily"/>
</dbReference>
<dbReference type="PANTHER" id="PTHR43823">
    <property type="entry name" value="SPORULATION PROTEIN YKVU"/>
    <property type="match status" value="1"/>
</dbReference>
<keyword evidence="6 10" id="KW-0812">Transmembrane</keyword>
<feature type="transmembrane region" description="Helical" evidence="10">
    <location>
        <begin position="392"/>
        <end position="409"/>
    </location>
</feature>
<sequence length="450" mass="48794">MKENRSLDLGKTNINKIFWRYVIPSILMMIVQGTAAFIDSLFVGRYVGADGLAAITLVMPLLMLLIGFGIMIAVGGTTLAGIEKGAENFKRSNNLFNVTTSLLLVTGLIGAIVIYTMIPVMAKFTGAQGAVLTHTIKYSTYMSCFAPFFLLNFAFAFFLKLDGKPVTVVLIMLSGTLTNILLDYLLILKFGLGIKGAAIATGLSQAIPFAIFLGFVVFKSSWKIKKPKFYLNEVGRIFFNGLSEFLSNIALAITGVLFNYIIMAKSGSDGVAAYAVAMQIAGIATYIGYGIAEGSQVAVSYNFGAENYTRVKNIRNLSLKVSFILGVLTAITLFLFGNQLAGIFVSESEVAYMAMDILGYYAVSFLFLGININVGTYFTAINDPVRSTIITVYRSLVATVLGLLLLPLIFGDQGIWLTIIFIEVSTFIIAFFMLKRNPLGKAISSQSPAV</sequence>
<organism evidence="11 12">
    <name type="scientific">Natranaerovirga hydrolytica</name>
    <dbReference type="NCBI Taxonomy" id="680378"/>
    <lineage>
        <taxon>Bacteria</taxon>
        <taxon>Bacillati</taxon>
        <taxon>Bacillota</taxon>
        <taxon>Clostridia</taxon>
        <taxon>Lachnospirales</taxon>
        <taxon>Natranaerovirgaceae</taxon>
        <taxon>Natranaerovirga</taxon>
    </lineage>
</organism>
<accession>A0A4R1MNA0</accession>
<comment type="caution">
    <text evidence="11">The sequence shown here is derived from an EMBL/GenBank/DDBJ whole genome shotgun (WGS) entry which is preliminary data.</text>
</comment>
<dbReference type="PIRSF" id="PIRSF006603">
    <property type="entry name" value="DinF"/>
    <property type="match status" value="1"/>
</dbReference>
<gene>
    <name evidence="11" type="ORF">EDC19_1929</name>
</gene>
<keyword evidence="9" id="KW-0046">Antibiotic resistance</keyword>
<evidence type="ECO:0000256" key="10">
    <source>
        <dbReference type="SAM" id="Phobius"/>
    </source>
</evidence>
<dbReference type="OrthoDB" id="9808954at2"/>
<feature type="transmembrane region" description="Helical" evidence="10">
    <location>
        <begin position="94"/>
        <end position="118"/>
    </location>
</feature>
<dbReference type="GO" id="GO:0015297">
    <property type="term" value="F:antiporter activity"/>
    <property type="evidence" value="ECO:0007669"/>
    <property type="project" value="InterPro"/>
</dbReference>
<feature type="transmembrane region" description="Helical" evidence="10">
    <location>
        <begin position="317"/>
        <end position="337"/>
    </location>
</feature>
<dbReference type="GO" id="GO:0042910">
    <property type="term" value="F:xenobiotic transmembrane transporter activity"/>
    <property type="evidence" value="ECO:0007669"/>
    <property type="project" value="InterPro"/>
</dbReference>
<feature type="transmembrane region" description="Helical" evidence="10">
    <location>
        <begin position="357"/>
        <end position="380"/>
    </location>
</feature>
<evidence type="ECO:0000256" key="7">
    <source>
        <dbReference type="ARBA" id="ARBA00022989"/>
    </source>
</evidence>
<dbReference type="InterPro" id="IPR045070">
    <property type="entry name" value="MATE_MepA-like"/>
</dbReference>
<feature type="transmembrane region" description="Helical" evidence="10">
    <location>
        <begin position="54"/>
        <end position="82"/>
    </location>
</feature>
<evidence type="ECO:0000256" key="8">
    <source>
        <dbReference type="ARBA" id="ARBA00023136"/>
    </source>
</evidence>
<evidence type="ECO:0000256" key="3">
    <source>
        <dbReference type="ARBA" id="ARBA00022106"/>
    </source>
</evidence>
<feature type="transmembrane region" description="Helical" evidence="10">
    <location>
        <begin position="274"/>
        <end position="292"/>
    </location>
</feature>
<evidence type="ECO:0000256" key="1">
    <source>
        <dbReference type="ARBA" id="ARBA00004651"/>
    </source>
</evidence>
<evidence type="ECO:0000256" key="9">
    <source>
        <dbReference type="ARBA" id="ARBA00023251"/>
    </source>
</evidence>
<dbReference type="RefSeq" id="WP_132282632.1">
    <property type="nucleotide sequence ID" value="NZ_SMGQ01000013.1"/>
</dbReference>
<dbReference type="PANTHER" id="PTHR43823:SF3">
    <property type="entry name" value="MULTIDRUG EXPORT PROTEIN MEPA"/>
    <property type="match status" value="1"/>
</dbReference>
<feature type="transmembrane region" description="Helical" evidence="10">
    <location>
        <begin position="238"/>
        <end position="262"/>
    </location>
</feature>
<dbReference type="NCBIfam" id="TIGR00797">
    <property type="entry name" value="matE"/>
    <property type="match status" value="1"/>
</dbReference>
<dbReference type="Proteomes" id="UP000294545">
    <property type="component" value="Unassembled WGS sequence"/>
</dbReference>
<dbReference type="InterPro" id="IPR048279">
    <property type="entry name" value="MdtK-like"/>
</dbReference>
<evidence type="ECO:0000256" key="2">
    <source>
        <dbReference type="ARBA" id="ARBA00008417"/>
    </source>
</evidence>
<keyword evidence="12" id="KW-1185">Reference proteome</keyword>
<evidence type="ECO:0000256" key="5">
    <source>
        <dbReference type="ARBA" id="ARBA00022475"/>
    </source>
</evidence>
<feature type="transmembrane region" description="Helical" evidence="10">
    <location>
        <begin position="199"/>
        <end position="218"/>
    </location>
</feature>
<keyword evidence="4" id="KW-0813">Transport</keyword>
<feature type="transmembrane region" description="Helical" evidence="10">
    <location>
        <begin position="166"/>
        <end position="187"/>
    </location>
</feature>
<evidence type="ECO:0000256" key="4">
    <source>
        <dbReference type="ARBA" id="ARBA00022448"/>
    </source>
</evidence>
<dbReference type="EMBL" id="SMGQ01000013">
    <property type="protein sequence ID" value="TCK92774.1"/>
    <property type="molecule type" value="Genomic_DNA"/>
</dbReference>
<comment type="subcellular location">
    <subcellularLocation>
        <location evidence="1">Cell membrane</location>
        <topology evidence="1">Multi-pass membrane protein</topology>
    </subcellularLocation>
</comment>
<comment type="similarity">
    <text evidence="2">Belongs to the multi antimicrobial extrusion (MATE) (TC 2.A.66.1) family. MepA subfamily.</text>
</comment>
<name>A0A4R1MNA0_9FIRM</name>
<dbReference type="AlphaFoldDB" id="A0A4R1MNA0"/>
<evidence type="ECO:0000256" key="6">
    <source>
        <dbReference type="ARBA" id="ARBA00022692"/>
    </source>
</evidence>
<dbReference type="Pfam" id="PF01554">
    <property type="entry name" value="MatE"/>
    <property type="match status" value="2"/>
</dbReference>
<dbReference type="GO" id="GO:0046677">
    <property type="term" value="P:response to antibiotic"/>
    <property type="evidence" value="ECO:0007669"/>
    <property type="project" value="UniProtKB-KW"/>
</dbReference>
<keyword evidence="5" id="KW-1003">Cell membrane</keyword>
<feature type="transmembrane region" description="Helical" evidence="10">
    <location>
        <begin position="415"/>
        <end position="434"/>
    </location>
</feature>
<dbReference type="GO" id="GO:0005886">
    <property type="term" value="C:plasma membrane"/>
    <property type="evidence" value="ECO:0007669"/>
    <property type="project" value="UniProtKB-SubCell"/>
</dbReference>
<dbReference type="CDD" id="cd13143">
    <property type="entry name" value="MATE_MepA_like"/>
    <property type="match status" value="1"/>
</dbReference>
<feature type="transmembrane region" description="Helical" evidence="10">
    <location>
        <begin position="21"/>
        <end position="42"/>
    </location>
</feature>
<reference evidence="11 12" key="1">
    <citation type="submission" date="2019-03" db="EMBL/GenBank/DDBJ databases">
        <title>Genomic Encyclopedia of Type Strains, Phase IV (KMG-IV): sequencing the most valuable type-strain genomes for metagenomic binning, comparative biology and taxonomic classification.</title>
        <authorList>
            <person name="Goeker M."/>
        </authorList>
    </citation>
    <scope>NUCLEOTIDE SEQUENCE [LARGE SCALE GENOMIC DNA]</scope>
    <source>
        <strain evidence="11 12">DSM 24176</strain>
    </source>
</reference>
<dbReference type="InterPro" id="IPR002528">
    <property type="entry name" value="MATE_fam"/>
</dbReference>
<feature type="transmembrane region" description="Helical" evidence="10">
    <location>
        <begin position="138"/>
        <end position="159"/>
    </location>
</feature>
<evidence type="ECO:0000313" key="11">
    <source>
        <dbReference type="EMBL" id="TCK92774.1"/>
    </source>
</evidence>
<protein>
    <recommendedName>
        <fullName evidence="3">Multidrug export protein MepA</fullName>
    </recommendedName>
</protein>
<keyword evidence="8 10" id="KW-0472">Membrane</keyword>
<keyword evidence="7 10" id="KW-1133">Transmembrane helix</keyword>